<dbReference type="Proteomes" id="UP000263486">
    <property type="component" value="Unassembled WGS sequence"/>
</dbReference>
<protein>
    <submittedName>
        <fullName evidence="1">Peptidase</fullName>
    </submittedName>
</protein>
<reference evidence="1 2" key="1">
    <citation type="submission" date="2018-08" db="EMBL/GenBank/DDBJ databases">
        <title>Draft genome sequence of Psychrilyobacter sp. strain SD5 isolated from Black Sea water.</title>
        <authorList>
            <person name="Yadav S."/>
            <person name="Villanueva L."/>
            <person name="Damste J.S.S."/>
        </authorList>
    </citation>
    <scope>NUCLEOTIDE SEQUENCE [LARGE SCALE GENOMIC DNA]</scope>
    <source>
        <strain evidence="1 2">SD5</strain>
    </source>
</reference>
<evidence type="ECO:0000313" key="1">
    <source>
        <dbReference type="EMBL" id="REI41612.1"/>
    </source>
</evidence>
<comment type="caution">
    <text evidence="1">The sequence shown here is derived from an EMBL/GenBank/DDBJ whole genome shotgun (WGS) entry which is preliminary data.</text>
</comment>
<dbReference type="Gene3D" id="3.40.50.620">
    <property type="entry name" value="HUPs"/>
    <property type="match status" value="1"/>
</dbReference>
<dbReference type="RefSeq" id="WP_114642117.1">
    <property type="nucleotide sequence ID" value="NZ_JAACIO010000009.1"/>
</dbReference>
<gene>
    <name evidence="1" type="ORF">DYH56_06810</name>
</gene>
<proteinExistence type="predicted"/>
<keyword evidence="2" id="KW-1185">Reference proteome</keyword>
<dbReference type="EMBL" id="QUAJ01000009">
    <property type="protein sequence ID" value="REI41612.1"/>
    <property type="molecule type" value="Genomic_DNA"/>
</dbReference>
<evidence type="ECO:0000313" key="2">
    <source>
        <dbReference type="Proteomes" id="UP000263486"/>
    </source>
</evidence>
<name>A0ABX9KHQ6_9FUSO</name>
<sequence>MKTQGHVRLDKVDIIGNRIDYFFSVSDDLKKFFEDELHMFVEYEENIENIPLSILVIPFVANIMPLMWITNCILWIEEIDREYYDSLKQIKNAYQDMYFSYKLGGVIVPVKVITNKYEVKRPAAQLFSGGLDSIATCIRIVGKNPLLINIYGWYKNKIIQNDVFDSDKKNITDFGIKNNLETKFVKSNFATFIISKEVDKKYSKKLKSSWWFGLQHGMSFIGHAIPLAYKYNVENIYIASSYSLGEERGSCSSDPVVDIEIKYSSGGVIHDGFELIRQDKIRLVVKKQNEINDKYTLRVCSFNDRNCCKCEKCFRTILGLVAEGKSKKELEQFDFYIDKELKEHFSELMDEKIHLFGVDEEYNDYWIDIKKRILENKNNITEEEFVKWFLGYNFFKQRKRAVLRYRITNIVPILKRKIFGENKQ</sequence>
<dbReference type="InterPro" id="IPR014729">
    <property type="entry name" value="Rossmann-like_a/b/a_fold"/>
</dbReference>
<organism evidence="1 2">
    <name type="scientific">Psychrilyobacter piezotolerans</name>
    <dbReference type="NCBI Taxonomy" id="2293438"/>
    <lineage>
        <taxon>Bacteria</taxon>
        <taxon>Fusobacteriati</taxon>
        <taxon>Fusobacteriota</taxon>
        <taxon>Fusobacteriia</taxon>
        <taxon>Fusobacteriales</taxon>
        <taxon>Fusobacteriaceae</taxon>
        <taxon>Psychrilyobacter</taxon>
    </lineage>
</organism>
<accession>A0ABX9KHQ6</accession>